<dbReference type="InterPro" id="IPR015196">
    <property type="entry name" value="PngaseF_N"/>
</dbReference>
<dbReference type="InterPro" id="IPR008977">
    <property type="entry name" value="PHM/PNGase_F_dom_sf"/>
</dbReference>
<dbReference type="SUPFAM" id="SSF49742">
    <property type="entry name" value="PHM/PNGase F"/>
    <property type="match status" value="1"/>
</dbReference>
<evidence type="ECO:0000256" key="1">
    <source>
        <dbReference type="ARBA" id="ARBA00023157"/>
    </source>
</evidence>
<comment type="caution">
    <text evidence="3">The sequence shown here is derived from an EMBL/GenBank/DDBJ whole genome shotgun (WGS) entry which is preliminary data.</text>
</comment>
<gene>
    <name evidence="3" type="ORF">L3049_01820</name>
</gene>
<dbReference type="SMART" id="SM01290">
    <property type="entry name" value="N-glycanase_N"/>
    <property type="match status" value="1"/>
</dbReference>
<dbReference type="RefSeq" id="WP_275108066.1">
    <property type="nucleotide sequence ID" value="NZ_JAKJSC010000001.1"/>
</dbReference>
<keyword evidence="4" id="KW-1185">Reference proteome</keyword>
<dbReference type="Pfam" id="PF09112">
    <property type="entry name" value="N-glycanase_N"/>
    <property type="match status" value="1"/>
</dbReference>
<name>A0ABT5VPM3_9BACT</name>
<dbReference type="InterPro" id="IPR014784">
    <property type="entry name" value="Cu2_ascorb_mOase-like_C"/>
</dbReference>
<dbReference type="Gene3D" id="2.60.120.230">
    <property type="match status" value="1"/>
</dbReference>
<evidence type="ECO:0000313" key="4">
    <source>
        <dbReference type="Proteomes" id="UP001528920"/>
    </source>
</evidence>
<evidence type="ECO:0000313" key="3">
    <source>
        <dbReference type="EMBL" id="MDE5416727.1"/>
    </source>
</evidence>
<reference evidence="3 4" key="1">
    <citation type="submission" date="2022-01" db="EMBL/GenBank/DDBJ databases">
        <title>Labilibaculum sp. nov, a marine bacterium isolated from Antarctica.</title>
        <authorList>
            <person name="Dai W."/>
        </authorList>
    </citation>
    <scope>NUCLEOTIDE SEQUENCE [LARGE SCALE GENOMIC DNA]</scope>
    <source>
        <strain evidence="3 4">DW002</strain>
    </source>
</reference>
<evidence type="ECO:0000259" key="2">
    <source>
        <dbReference type="SMART" id="SM01290"/>
    </source>
</evidence>
<keyword evidence="1" id="KW-1015">Disulfide bond</keyword>
<feature type="domain" description="Peptide-N-glycosidase F N-terminal" evidence="2">
    <location>
        <begin position="37"/>
        <end position="223"/>
    </location>
</feature>
<dbReference type="InterPro" id="IPR015197">
    <property type="entry name" value="PngaseF_C"/>
</dbReference>
<dbReference type="Gene3D" id="2.60.120.1570">
    <property type="entry name" value="Peptide-N-glycosidase F, N-terminal domain"/>
    <property type="match status" value="1"/>
</dbReference>
<dbReference type="Pfam" id="PF09113">
    <property type="entry name" value="N-glycanase_C"/>
    <property type="match status" value="1"/>
</dbReference>
<dbReference type="PROSITE" id="PS51257">
    <property type="entry name" value="PROKAR_LIPOPROTEIN"/>
    <property type="match status" value="1"/>
</dbReference>
<dbReference type="EMBL" id="JAKJSC010000001">
    <property type="protein sequence ID" value="MDE5416727.1"/>
    <property type="molecule type" value="Genomic_DNA"/>
</dbReference>
<proteinExistence type="predicted"/>
<sequence>MKLIRICLNYFLFFFFIGSIMSACNYHRDIPSKGDQIIQVFSNEHIRFDPSINKEGIFSDSSQVLHFADGRIIMKNITLPIYKRHVDVLANITLKSAGDRWDKSGSCFIIPSGSDVNLLTIATGEKSFPESGEELEGFAGIVSTKEYKSSIELMRFMTPFGVGFYNDEMELRRPSYIPVWEDDVNWEVDVTDFLSELEQEVWIGIWIDTWTPEGYQVSFEFKYDETEGPCYAKTETAMLPLVNTVYYINSQKHPDIFARKDIVVEAKIPENAKNIRLKYITTGHGGHSGGDEFVKKENIIYVDGQKVFSFIPWRDDCASFRRFNPSSGTWFEEERDREYIDWKEEKYKTKKLNERISSSDFSRSNWCPGSCVIPEEIALPNLNTGLHKFTFSIPEAQPSADNEMNHWLISAYLVWDVD</sequence>
<dbReference type="Proteomes" id="UP001528920">
    <property type="component" value="Unassembled WGS sequence"/>
</dbReference>
<dbReference type="InterPro" id="IPR043022">
    <property type="entry name" value="PngaseF_N_sf"/>
</dbReference>
<organism evidence="3 4">
    <name type="scientific">Paralabilibaculum antarcticum</name>
    <dbReference type="NCBI Taxonomy" id="2912572"/>
    <lineage>
        <taxon>Bacteria</taxon>
        <taxon>Pseudomonadati</taxon>
        <taxon>Bacteroidota</taxon>
        <taxon>Bacteroidia</taxon>
        <taxon>Marinilabiliales</taxon>
        <taxon>Marinifilaceae</taxon>
        <taxon>Paralabilibaculum</taxon>
    </lineage>
</organism>
<accession>A0ABT5VPM3</accession>
<protein>
    <recommendedName>
        <fullName evidence="2">Peptide-N-glycosidase F N-terminal domain-containing protein</fullName>
    </recommendedName>
</protein>